<dbReference type="InterPro" id="IPR020846">
    <property type="entry name" value="MFS_dom"/>
</dbReference>
<evidence type="ECO:0000313" key="9">
    <source>
        <dbReference type="Proteomes" id="UP001449225"/>
    </source>
</evidence>
<gene>
    <name evidence="8" type="ORF">WNY58_02720</name>
</gene>
<comment type="subcellular location">
    <subcellularLocation>
        <location evidence="1">Cell membrane</location>
        <topology evidence="1">Multi-pass membrane protein</topology>
    </subcellularLocation>
</comment>
<feature type="transmembrane region" description="Helical" evidence="6">
    <location>
        <begin position="285"/>
        <end position="306"/>
    </location>
</feature>
<keyword evidence="2" id="KW-1003">Cell membrane</keyword>
<keyword evidence="9" id="KW-1185">Reference proteome</keyword>
<feature type="transmembrane region" description="Helical" evidence="6">
    <location>
        <begin position="368"/>
        <end position="393"/>
    </location>
</feature>
<dbReference type="Proteomes" id="UP001449225">
    <property type="component" value="Unassembled WGS sequence"/>
</dbReference>
<evidence type="ECO:0000256" key="4">
    <source>
        <dbReference type="ARBA" id="ARBA00022989"/>
    </source>
</evidence>
<dbReference type="PROSITE" id="PS50850">
    <property type="entry name" value="MFS"/>
    <property type="match status" value="1"/>
</dbReference>
<reference evidence="8 9" key="1">
    <citation type="submission" date="2024-03" db="EMBL/GenBank/DDBJ databases">
        <title>Community enrichment and isolation of bacterial strains for fucoidan degradation.</title>
        <authorList>
            <person name="Sichert A."/>
        </authorList>
    </citation>
    <scope>NUCLEOTIDE SEQUENCE [LARGE SCALE GENOMIC DNA]</scope>
    <source>
        <strain evidence="8 9">AS76</strain>
    </source>
</reference>
<dbReference type="CDD" id="cd06173">
    <property type="entry name" value="MFS_MefA_like"/>
    <property type="match status" value="1"/>
</dbReference>
<evidence type="ECO:0000256" key="6">
    <source>
        <dbReference type="SAM" id="Phobius"/>
    </source>
</evidence>
<feature type="transmembrane region" description="Helical" evidence="6">
    <location>
        <begin position="221"/>
        <end position="243"/>
    </location>
</feature>
<feature type="domain" description="Major facilitator superfamily (MFS) profile" evidence="7">
    <location>
        <begin position="12"/>
        <end position="397"/>
    </location>
</feature>
<dbReference type="SUPFAM" id="SSF103473">
    <property type="entry name" value="MFS general substrate transporter"/>
    <property type="match status" value="1"/>
</dbReference>
<dbReference type="PANTHER" id="PTHR23513:SF6">
    <property type="entry name" value="MAJOR FACILITATOR SUPERFAMILY ASSOCIATED DOMAIN-CONTAINING PROTEIN"/>
    <property type="match status" value="1"/>
</dbReference>
<evidence type="ECO:0000256" key="5">
    <source>
        <dbReference type="ARBA" id="ARBA00023136"/>
    </source>
</evidence>
<evidence type="ECO:0000313" key="8">
    <source>
        <dbReference type="EMBL" id="MEM5535297.1"/>
    </source>
</evidence>
<dbReference type="Pfam" id="PF07690">
    <property type="entry name" value="MFS_1"/>
    <property type="match status" value="1"/>
</dbReference>
<feature type="transmembrane region" description="Helical" evidence="6">
    <location>
        <begin position="312"/>
        <end position="331"/>
    </location>
</feature>
<dbReference type="Gene3D" id="1.20.1250.20">
    <property type="entry name" value="MFS general substrate transporter like domains"/>
    <property type="match status" value="2"/>
</dbReference>
<sequence>MMTIFTSLSGRNFRWLFLGQVVSLLGTGLTTVALALFAFDLKPSDAGLALGLALAIKMIAYLSVAPIVGGYANRLPRQKWLAGLNIGRAILVALLPFCDALWQLFAVIFLLNIMAAAYTPVYQALLPDILPDEESYTQALSLSRLAMEVESLLSPALAAFILLFTSYELLFQLNGVAFALSVIFIFMATLPESQRNDRSGGVWRHVSFGIKSYLHTPRLRAVLLLNLALSAAGAMIIVNSVVYVRAVLDLSEEQVPLLMASAGLGSMLAALFLPALLARFHDRRMMLGGGTLLVVALLAGCVGPSYLGLFPIWFVIGVGSSMILIPTGRVVRQSCQASDRNDYFSANFALTHGMWLIGYLLAGGLGSGLGMGLTFACLAVLALIATLVAAVVWKPHDQYELWHEHPEMNHLHPHVHDEHHQHEHEGWEGAEPHVHPHYHTQQKHRHKFVIDEHHAYWPKQ</sequence>
<dbReference type="InterPro" id="IPR011701">
    <property type="entry name" value="MFS"/>
</dbReference>
<keyword evidence="3 6" id="KW-0812">Transmembrane</keyword>
<dbReference type="EMBL" id="JBBMRA010000001">
    <property type="protein sequence ID" value="MEM5535297.1"/>
    <property type="molecule type" value="Genomic_DNA"/>
</dbReference>
<name>A0ABU9TNY6_9GAMM</name>
<dbReference type="RefSeq" id="WP_342853643.1">
    <property type="nucleotide sequence ID" value="NZ_JBBMRA010000001.1"/>
</dbReference>
<feature type="transmembrane region" description="Helical" evidence="6">
    <location>
        <begin position="48"/>
        <end position="68"/>
    </location>
</feature>
<dbReference type="PANTHER" id="PTHR23513">
    <property type="entry name" value="INTEGRAL MEMBRANE EFFLUX PROTEIN-RELATED"/>
    <property type="match status" value="1"/>
</dbReference>
<keyword evidence="5 6" id="KW-0472">Membrane</keyword>
<feature type="transmembrane region" description="Helical" evidence="6">
    <location>
        <begin position="343"/>
        <end position="362"/>
    </location>
</feature>
<keyword evidence="4 6" id="KW-1133">Transmembrane helix</keyword>
<accession>A0ABU9TNY6</accession>
<feature type="transmembrane region" description="Helical" evidence="6">
    <location>
        <begin position="170"/>
        <end position="190"/>
    </location>
</feature>
<comment type="caution">
    <text evidence="8">The sequence shown here is derived from an EMBL/GenBank/DDBJ whole genome shotgun (WGS) entry which is preliminary data.</text>
</comment>
<evidence type="ECO:0000256" key="3">
    <source>
        <dbReference type="ARBA" id="ARBA00022692"/>
    </source>
</evidence>
<feature type="transmembrane region" description="Helical" evidence="6">
    <location>
        <begin position="12"/>
        <end position="36"/>
    </location>
</feature>
<proteinExistence type="predicted"/>
<protein>
    <submittedName>
        <fullName evidence="8">MFS transporter</fullName>
    </submittedName>
</protein>
<evidence type="ECO:0000256" key="1">
    <source>
        <dbReference type="ARBA" id="ARBA00004651"/>
    </source>
</evidence>
<organism evidence="8 9">
    <name type="scientific">Neptuniibacter pectenicola</name>
    <dbReference type="NCBI Taxonomy" id="1806669"/>
    <lineage>
        <taxon>Bacteria</taxon>
        <taxon>Pseudomonadati</taxon>
        <taxon>Pseudomonadota</taxon>
        <taxon>Gammaproteobacteria</taxon>
        <taxon>Oceanospirillales</taxon>
        <taxon>Oceanospirillaceae</taxon>
        <taxon>Neptuniibacter</taxon>
    </lineage>
</organism>
<evidence type="ECO:0000256" key="2">
    <source>
        <dbReference type="ARBA" id="ARBA00022475"/>
    </source>
</evidence>
<dbReference type="InterPro" id="IPR036259">
    <property type="entry name" value="MFS_trans_sf"/>
</dbReference>
<feature type="transmembrane region" description="Helical" evidence="6">
    <location>
        <begin position="255"/>
        <end position="278"/>
    </location>
</feature>
<evidence type="ECO:0000259" key="7">
    <source>
        <dbReference type="PROSITE" id="PS50850"/>
    </source>
</evidence>